<keyword evidence="1 6" id="KW-0812">Transmembrane</keyword>
<dbReference type="InterPro" id="IPR018000">
    <property type="entry name" value="Neurotransmitter_ion_chnl_CS"/>
</dbReference>
<organism evidence="8 9">
    <name type="scientific">Tinamus guttatus</name>
    <name type="common">White-throated tinamou</name>
    <dbReference type="NCBI Taxonomy" id="94827"/>
    <lineage>
        <taxon>Eukaryota</taxon>
        <taxon>Metazoa</taxon>
        <taxon>Chordata</taxon>
        <taxon>Craniata</taxon>
        <taxon>Vertebrata</taxon>
        <taxon>Euteleostomi</taxon>
        <taxon>Archelosauria</taxon>
        <taxon>Archosauria</taxon>
        <taxon>Dinosauria</taxon>
        <taxon>Saurischia</taxon>
        <taxon>Theropoda</taxon>
        <taxon>Coelurosauria</taxon>
        <taxon>Aves</taxon>
        <taxon>Palaeognathae</taxon>
        <taxon>Tinamiformes</taxon>
        <taxon>Tinamidae</taxon>
        <taxon>Tinamus</taxon>
    </lineage>
</organism>
<dbReference type="SUPFAM" id="SSF63712">
    <property type="entry name" value="Nicotinic receptor ligand binding domain-like"/>
    <property type="match status" value="1"/>
</dbReference>
<dbReference type="GO" id="GO:0004888">
    <property type="term" value="F:transmembrane signaling receptor activity"/>
    <property type="evidence" value="ECO:0007669"/>
    <property type="project" value="InterPro"/>
</dbReference>
<dbReference type="EMBL" id="KL894173">
    <property type="protein sequence ID" value="KGL81549.1"/>
    <property type="molecule type" value="Genomic_DNA"/>
</dbReference>
<feature type="non-terminal residue" evidence="8">
    <location>
        <position position="220"/>
    </location>
</feature>
<dbReference type="PROSITE" id="PS00236">
    <property type="entry name" value="NEUROTR_ION_CHANNEL"/>
    <property type="match status" value="1"/>
</dbReference>
<dbReference type="GO" id="GO:0005230">
    <property type="term" value="F:extracellular ligand-gated monoatomic ion channel activity"/>
    <property type="evidence" value="ECO:0007669"/>
    <property type="project" value="InterPro"/>
</dbReference>
<evidence type="ECO:0000256" key="3">
    <source>
        <dbReference type="ARBA" id="ARBA00023018"/>
    </source>
</evidence>
<evidence type="ECO:0000259" key="7">
    <source>
        <dbReference type="Pfam" id="PF02931"/>
    </source>
</evidence>
<protein>
    <submittedName>
        <fullName evidence="8">5-hydroxytryptamine receptor 3A</fullName>
    </submittedName>
</protein>
<reference evidence="8 9" key="1">
    <citation type="submission" date="2014-06" db="EMBL/GenBank/DDBJ databases">
        <title>Genome evolution of avian class.</title>
        <authorList>
            <person name="Zhang G."/>
            <person name="Li C."/>
        </authorList>
    </citation>
    <scope>NUCLEOTIDE SEQUENCE [LARGE SCALE GENOMIC DNA]</scope>
    <source>
        <strain evidence="8">BGI_N309</strain>
    </source>
</reference>
<keyword evidence="8" id="KW-0675">Receptor</keyword>
<dbReference type="InterPro" id="IPR036734">
    <property type="entry name" value="Neur_chan_lig-bd_sf"/>
</dbReference>
<dbReference type="SUPFAM" id="SSF90112">
    <property type="entry name" value="Neurotransmitter-gated ion-channel transmembrane pore"/>
    <property type="match status" value="1"/>
</dbReference>
<dbReference type="Gene3D" id="1.20.58.390">
    <property type="entry name" value="Neurotransmitter-gated ion-channel transmembrane domain"/>
    <property type="match status" value="1"/>
</dbReference>
<evidence type="ECO:0000256" key="6">
    <source>
        <dbReference type="SAM" id="Phobius"/>
    </source>
</evidence>
<accession>A0A099ZGP2</accession>
<dbReference type="Proteomes" id="UP000053641">
    <property type="component" value="Unassembled WGS sequence"/>
</dbReference>
<feature type="transmembrane region" description="Helical" evidence="6">
    <location>
        <begin position="187"/>
        <end position="208"/>
    </location>
</feature>
<comment type="subcellular location">
    <subcellularLocation>
        <location evidence="5">Synaptic cell membrane</location>
        <topology evidence="5">Multi-pass membrane protein</topology>
    </subcellularLocation>
</comment>
<dbReference type="InterPro" id="IPR038050">
    <property type="entry name" value="Neuro_actylchol_rec"/>
</dbReference>
<keyword evidence="3" id="KW-0770">Synapse</keyword>
<dbReference type="Gene3D" id="2.70.170.10">
    <property type="entry name" value="Neurotransmitter-gated ion-channel ligand-binding domain"/>
    <property type="match status" value="1"/>
</dbReference>
<dbReference type="AlphaFoldDB" id="A0A099ZGP2"/>
<dbReference type="InterPro" id="IPR036719">
    <property type="entry name" value="Neuro-gated_channel_TM_sf"/>
</dbReference>
<dbReference type="GO" id="GO:0097060">
    <property type="term" value="C:synaptic membrane"/>
    <property type="evidence" value="ECO:0007669"/>
    <property type="project" value="UniProtKB-SubCell"/>
</dbReference>
<evidence type="ECO:0000256" key="2">
    <source>
        <dbReference type="ARBA" id="ARBA00022989"/>
    </source>
</evidence>
<dbReference type="InterPro" id="IPR006202">
    <property type="entry name" value="Neur_chan_lig-bd"/>
</dbReference>
<dbReference type="PANTHER" id="PTHR18945">
    <property type="entry name" value="NEUROTRANSMITTER GATED ION CHANNEL"/>
    <property type="match status" value="1"/>
</dbReference>
<evidence type="ECO:0000313" key="9">
    <source>
        <dbReference type="Proteomes" id="UP000053641"/>
    </source>
</evidence>
<feature type="domain" description="Neurotransmitter-gated ion-channel ligand-binding" evidence="7">
    <location>
        <begin position="1"/>
        <end position="155"/>
    </location>
</feature>
<sequence>QEWMNSLATWDPRDFCNISRIALPLDAYWSPPLFILEEVGDQKSSRMEYLVITHDGGFNTALPFQVTVTCGLKILRFPFDTQTCNISVASYLYPVTDLIMRMKRTPAEMKKISQSNFLTDGEWKFTNLSIVESIEESEDMRFCIMTYMISMERRPILYVLNLILPTCALYLLDMAVLFGPISLEEKINFQIAIILGSSMMAVILNNMLPTSSNEPPIIGT</sequence>
<evidence type="ECO:0000256" key="1">
    <source>
        <dbReference type="ARBA" id="ARBA00022692"/>
    </source>
</evidence>
<keyword evidence="4 6" id="KW-0472">Membrane</keyword>
<gene>
    <name evidence="8" type="ORF">N309_08133</name>
</gene>
<keyword evidence="9" id="KW-1185">Reference proteome</keyword>
<name>A0A099ZGP2_TINGU</name>
<evidence type="ECO:0000256" key="4">
    <source>
        <dbReference type="ARBA" id="ARBA00023136"/>
    </source>
</evidence>
<proteinExistence type="predicted"/>
<evidence type="ECO:0000313" key="8">
    <source>
        <dbReference type="EMBL" id="KGL81549.1"/>
    </source>
</evidence>
<keyword evidence="2 6" id="KW-1133">Transmembrane helix</keyword>
<evidence type="ECO:0000256" key="5">
    <source>
        <dbReference type="ARBA" id="ARBA00034099"/>
    </source>
</evidence>
<feature type="non-terminal residue" evidence="8">
    <location>
        <position position="1"/>
    </location>
</feature>
<feature type="transmembrane region" description="Helical" evidence="6">
    <location>
        <begin position="156"/>
        <end position="181"/>
    </location>
</feature>
<dbReference type="Pfam" id="PF02931">
    <property type="entry name" value="Neur_chan_LBD"/>
    <property type="match status" value="1"/>
</dbReference>
<dbReference type="InterPro" id="IPR006201">
    <property type="entry name" value="Neur_channel"/>
</dbReference>